<evidence type="ECO:0000313" key="4">
    <source>
        <dbReference type="Proteomes" id="UP000214973"/>
    </source>
</evidence>
<feature type="domain" description="VanZ-like" evidence="2">
    <location>
        <begin position="8"/>
        <end position="136"/>
    </location>
</feature>
<reference evidence="3 4" key="1">
    <citation type="submission" date="2017-06" db="EMBL/GenBank/DDBJ databases">
        <authorList>
            <consortium name="Pathogen Informatics"/>
        </authorList>
    </citation>
    <scope>NUCLEOTIDE SEQUENCE [LARGE SCALE GENOMIC DNA]</scope>
    <source>
        <strain evidence="3 4">NCTC12018</strain>
    </source>
</reference>
<gene>
    <name evidence="3" type="ORF">SAMEA44547418_00705</name>
</gene>
<feature type="transmembrane region" description="Helical" evidence="1">
    <location>
        <begin position="91"/>
        <end position="108"/>
    </location>
</feature>
<dbReference type="Pfam" id="PF04892">
    <property type="entry name" value="VanZ"/>
    <property type="match status" value="1"/>
</dbReference>
<feature type="transmembrane region" description="Helical" evidence="1">
    <location>
        <begin position="62"/>
        <end position="79"/>
    </location>
</feature>
<evidence type="ECO:0000256" key="1">
    <source>
        <dbReference type="SAM" id="Phobius"/>
    </source>
</evidence>
<proteinExistence type="predicted"/>
<organism evidence="3 4">
    <name type="scientific">Veillonella rodentium</name>
    <dbReference type="NCBI Taxonomy" id="248315"/>
    <lineage>
        <taxon>Bacteria</taxon>
        <taxon>Bacillati</taxon>
        <taxon>Bacillota</taxon>
        <taxon>Negativicutes</taxon>
        <taxon>Veillonellales</taxon>
        <taxon>Veillonellaceae</taxon>
        <taxon>Veillonella</taxon>
    </lineage>
</organism>
<dbReference type="KEGG" id="vrm:44547418_00705"/>
<evidence type="ECO:0000313" key="3">
    <source>
        <dbReference type="EMBL" id="SNV61897.1"/>
    </source>
</evidence>
<keyword evidence="1" id="KW-0472">Membrane</keyword>
<accession>A0A239YT22</accession>
<protein>
    <submittedName>
        <fullName evidence="3">Predicted integral membrane protein</fullName>
    </submittedName>
</protein>
<keyword evidence="1" id="KW-1133">Transmembrane helix</keyword>
<keyword evidence="4" id="KW-1185">Reference proteome</keyword>
<dbReference type="AlphaFoldDB" id="A0A239YT22"/>
<dbReference type="RefSeq" id="WP_095065710.1">
    <property type="nucleotide sequence ID" value="NZ_LT906470.1"/>
</dbReference>
<dbReference type="PANTHER" id="PTHR28008:SF1">
    <property type="entry name" value="DOMAIN PROTEIN, PUTATIVE (AFU_ORTHOLOGUE AFUA_3G10980)-RELATED"/>
    <property type="match status" value="1"/>
</dbReference>
<dbReference type="EMBL" id="LT906470">
    <property type="protein sequence ID" value="SNV61897.1"/>
    <property type="molecule type" value="Genomic_DNA"/>
</dbReference>
<keyword evidence="1" id="KW-0812">Transmembrane</keyword>
<name>A0A239YT22_9FIRM</name>
<dbReference type="PANTHER" id="PTHR28008">
    <property type="entry name" value="DOMAIN PROTEIN, PUTATIVE (AFU_ORTHOLOGUE AFUA_3G10980)-RELATED"/>
    <property type="match status" value="1"/>
</dbReference>
<dbReference type="InterPro" id="IPR006976">
    <property type="entry name" value="VanZ-like"/>
</dbReference>
<feature type="transmembrane region" description="Helical" evidence="1">
    <location>
        <begin position="120"/>
        <end position="140"/>
    </location>
</feature>
<evidence type="ECO:0000259" key="2">
    <source>
        <dbReference type="Pfam" id="PF04892"/>
    </source>
</evidence>
<dbReference type="Proteomes" id="UP000214973">
    <property type="component" value="Chromosome 1"/>
</dbReference>
<sequence>MKRFGLYIVLGLIIFFIWDNSLQNGGTSDGFSLVFAKWLLPFVHKLGFHANIWSLNRVVRKLAHVTEFAFLGGVLYIILKRYITYGTVLKTVGIGIAVAALDEFLQRFSPGRSSQVSDVLIDTLGVIIGIIVVKVISYIGQSESSAKHYK</sequence>
<dbReference type="NCBIfam" id="NF037970">
    <property type="entry name" value="vanZ_1"/>
    <property type="match status" value="1"/>
</dbReference>